<gene>
    <name evidence="2" type="ORF">QNA08_02390</name>
</gene>
<evidence type="ECO:0000259" key="1">
    <source>
        <dbReference type="Pfam" id="PF04230"/>
    </source>
</evidence>
<dbReference type="Pfam" id="PF04230">
    <property type="entry name" value="PS_pyruv_trans"/>
    <property type="match status" value="1"/>
</dbReference>
<dbReference type="RefSeq" id="WP_283739062.1">
    <property type="nucleotide sequence ID" value="NZ_JASJEV010000001.1"/>
</dbReference>
<dbReference type="PANTHER" id="PTHR36836">
    <property type="entry name" value="COLANIC ACID BIOSYNTHESIS PROTEIN WCAK"/>
    <property type="match status" value="1"/>
</dbReference>
<dbReference type="InterPro" id="IPR007345">
    <property type="entry name" value="Polysacch_pyruvyl_Trfase"/>
</dbReference>
<accession>A0ABT7ACJ0</accession>
<protein>
    <submittedName>
        <fullName evidence="2">Polysaccharide pyruvyl transferase family protein</fullName>
    </submittedName>
</protein>
<organism evidence="2 3">
    <name type="scientific">Chelatococcus albus</name>
    <dbReference type="NCBI Taxonomy" id="3047466"/>
    <lineage>
        <taxon>Bacteria</taxon>
        <taxon>Pseudomonadati</taxon>
        <taxon>Pseudomonadota</taxon>
        <taxon>Alphaproteobacteria</taxon>
        <taxon>Hyphomicrobiales</taxon>
        <taxon>Chelatococcaceae</taxon>
        <taxon>Chelatococcus</taxon>
    </lineage>
</organism>
<dbReference type="GO" id="GO:0016740">
    <property type="term" value="F:transferase activity"/>
    <property type="evidence" value="ECO:0007669"/>
    <property type="project" value="UniProtKB-KW"/>
</dbReference>
<sequence>MSSRRTSVTAFFRRPFGVRTRQPDAHELARAERATGTHPGHPAALGPHVALFGNFGTGNLGNDGSLEAMLIALRELRPDLRLTCICPGPERVREDHHLRALPMDWPRPDRGLVHLVNKALGKLPGKLVDLVQTLRQTKGIDALVVPGTGLLDDTGERPSGIPYALFRACFAARIRGAKVAFVSVGAGSIRHPLSRWLLKRAIGLAHYRSFRDTLSKECLARIGCTCDADPVYPDIAFRLPSPPHGARREGAPLTVGLGVMAYGGWRDEAESRAIYRTYVGKLVQFVLWLLDRGHRVRLLMGETRDQRAVDDLVAAVTAKRPVLAAAWLEAEPARSLHELMRQIAETDIVVATRFHNIICALKLGRPTVSLGYSPRHDALMEDMGLGAFCQHVETFDVAALVDQFARLLARRGDCERCLAERNRAYEEQLRRQDGLLAATLFALPEKAASSRQGQRSASCSRHRK</sequence>
<reference evidence="2 3" key="1">
    <citation type="submission" date="2023-05" db="EMBL/GenBank/DDBJ databases">
        <title>Chelatococcus sp. nov., a moderately thermophilic bacterium isolated from hot spring microbial mat.</title>
        <authorList>
            <person name="Hu C.-J."/>
            <person name="Li W.-J."/>
        </authorList>
    </citation>
    <scope>NUCLEOTIDE SEQUENCE [LARGE SCALE GENOMIC DNA]</scope>
    <source>
        <strain evidence="2 3">SYSU G07232</strain>
    </source>
</reference>
<proteinExistence type="predicted"/>
<comment type="caution">
    <text evidence="2">The sequence shown here is derived from an EMBL/GenBank/DDBJ whole genome shotgun (WGS) entry which is preliminary data.</text>
</comment>
<feature type="domain" description="Polysaccharide pyruvyl transferase" evidence="1">
    <location>
        <begin position="59"/>
        <end position="373"/>
    </location>
</feature>
<keyword evidence="2" id="KW-0808">Transferase</keyword>
<evidence type="ECO:0000313" key="3">
    <source>
        <dbReference type="Proteomes" id="UP001321492"/>
    </source>
</evidence>
<evidence type="ECO:0000313" key="2">
    <source>
        <dbReference type="EMBL" id="MDJ1157086.1"/>
    </source>
</evidence>
<dbReference type="EMBL" id="JASJEV010000001">
    <property type="protein sequence ID" value="MDJ1157086.1"/>
    <property type="molecule type" value="Genomic_DNA"/>
</dbReference>
<dbReference type="Proteomes" id="UP001321492">
    <property type="component" value="Unassembled WGS sequence"/>
</dbReference>
<keyword evidence="3" id="KW-1185">Reference proteome</keyword>
<name>A0ABT7ACJ0_9HYPH</name>
<dbReference type="PANTHER" id="PTHR36836:SF1">
    <property type="entry name" value="COLANIC ACID BIOSYNTHESIS PROTEIN WCAK"/>
    <property type="match status" value="1"/>
</dbReference>